<dbReference type="InterPro" id="IPR039421">
    <property type="entry name" value="Type_1_exporter"/>
</dbReference>
<evidence type="ECO:0000256" key="8">
    <source>
        <dbReference type="ARBA" id="ARBA00023136"/>
    </source>
</evidence>
<dbReference type="Gene3D" id="1.20.1560.10">
    <property type="entry name" value="ABC transporter type 1, transmembrane domain"/>
    <property type="match status" value="1"/>
</dbReference>
<accession>R9C1F4</accession>
<keyword evidence="5" id="KW-0547">Nucleotide-binding</keyword>
<keyword evidence="4 9" id="KW-0812">Transmembrane</keyword>
<evidence type="ECO:0000256" key="5">
    <source>
        <dbReference type="ARBA" id="ARBA00022741"/>
    </source>
</evidence>
<dbReference type="PANTHER" id="PTHR43394">
    <property type="entry name" value="ATP-DEPENDENT PERMEASE MDL1, MITOCHONDRIAL"/>
    <property type="match status" value="1"/>
</dbReference>
<dbReference type="PROSITE" id="PS50893">
    <property type="entry name" value="ABC_TRANSPORTER_2"/>
    <property type="match status" value="1"/>
</dbReference>
<dbReference type="Proteomes" id="UP000013988">
    <property type="component" value="Unassembled WGS sequence"/>
</dbReference>
<evidence type="ECO:0000256" key="7">
    <source>
        <dbReference type="ARBA" id="ARBA00022989"/>
    </source>
</evidence>
<dbReference type="OrthoDB" id="9762778at2"/>
<feature type="domain" description="ABC transporter" evidence="10">
    <location>
        <begin position="351"/>
        <end position="585"/>
    </location>
</feature>
<evidence type="ECO:0000256" key="4">
    <source>
        <dbReference type="ARBA" id="ARBA00022692"/>
    </source>
</evidence>
<keyword evidence="6" id="KW-0067">ATP-binding</keyword>
<comment type="caution">
    <text evidence="12">The sequence shown here is derived from an EMBL/GenBank/DDBJ whole genome shotgun (WGS) entry which is preliminary data.</text>
</comment>
<gene>
    <name evidence="12" type="ORF">A500_14733</name>
</gene>
<keyword evidence="7 9" id="KW-1133">Transmembrane helix</keyword>
<dbReference type="GO" id="GO:0016887">
    <property type="term" value="F:ATP hydrolysis activity"/>
    <property type="evidence" value="ECO:0007669"/>
    <property type="project" value="InterPro"/>
</dbReference>
<proteinExistence type="predicted"/>
<name>R9C1F4_9CLOT</name>
<feature type="transmembrane region" description="Helical" evidence="9">
    <location>
        <begin position="264"/>
        <end position="286"/>
    </location>
</feature>
<dbReference type="GO" id="GO:0015421">
    <property type="term" value="F:ABC-type oligopeptide transporter activity"/>
    <property type="evidence" value="ECO:0007669"/>
    <property type="project" value="TreeGrafter"/>
</dbReference>
<keyword evidence="3" id="KW-1003">Cell membrane</keyword>
<keyword evidence="8 9" id="KW-0472">Membrane</keyword>
<dbReference type="CDD" id="cd03254">
    <property type="entry name" value="ABCC_Glucan_exporter_like"/>
    <property type="match status" value="1"/>
</dbReference>
<dbReference type="GO" id="GO:0005524">
    <property type="term" value="F:ATP binding"/>
    <property type="evidence" value="ECO:0007669"/>
    <property type="project" value="UniProtKB-KW"/>
</dbReference>
<evidence type="ECO:0000256" key="1">
    <source>
        <dbReference type="ARBA" id="ARBA00004651"/>
    </source>
</evidence>
<dbReference type="PATRIC" id="fig|1202534.3.peg.2912"/>
<dbReference type="InterPro" id="IPR017871">
    <property type="entry name" value="ABC_transporter-like_CS"/>
</dbReference>
<dbReference type="InterPro" id="IPR003593">
    <property type="entry name" value="AAA+_ATPase"/>
</dbReference>
<dbReference type="InterPro" id="IPR027417">
    <property type="entry name" value="P-loop_NTPase"/>
</dbReference>
<dbReference type="FunFam" id="3.40.50.300:FF:000287">
    <property type="entry name" value="Multidrug ABC transporter ATP-binding protein"/>
    <property type="match status" value="1"/>
</dbReference>
<organism evidence="12 13">
    <name type="scientific">Clostridium sartagoforme AAU1</name>
    <dbReference type="NCBI Taxonomy" id="1202534"/>
    <lineage>
        <taxon>Bacteria</taxon>
        <taxon>Bacillati</taxon>
        <taxon>Bacillota</taxon>
        <taxon>Clostridia</taxon>
        <taxon>Eubacteriales</taxon>
        <taxon>Clostridiaceae</taxon>
        <taxon>Clostridium</taxon>
    </lineage>
</organism>
<dbReference type="SUPFAM" id="SSF52540">
    <property type="entry name" value="P-loop containing nucleoside triphosphate hydrolases"/>
    <property type="match status" value="1"/>
</dbReference>
<dbReference type="InterPro" id="IPR036640">
    <property type="entry name" value="ABC1_TM_sf"/>
</dbReference>
<sequence>MNKFKLVVKKISPFVNKYKWSFFGAILFIISSAVFVAIAPRTEGLIITQLIKDVEDMVKGVTGASVNFNYIIKVLILLFLIYIGSAGSTFIASFLLTNAIQNTMRDIRNEVQRKISRLPIRYFDSHSYGDVLSRITNDVDTISNALQQSFIQVINAILSLSLALIMMYSINVKLAILATLIIPLSILITNIIVKKSQGLFNKQQAALGRLNGRVQEMYTGFNEIKLYGKEEDSLSDFIEANEELCAAGFKAQFISSIMSPLVSLVSYLGIAAIGVVGAITVISGGITVGNLQAFIRYIWQINQPLSQVTQLSSAIQSAVAAAHRVIEFLEEEEEVKVSNNTNKLENPKGNVSFENVKFGYNEDKILIEDLSAEIKSGQMVAIVGPTGAGKTTLINLLMRFYEIQSGSIKIDGVDIKDMKREDLRAMFGMVLQDTWLFNGSIYDNIEYGRFGASKEEIIEAAKIANVHHFIKTLPDGYNMILNEEASNISQGEKQLLTIARAILKDPAILILDEATSSVDTRLELLLQKAMRNIMKGRTSFVIAHRLSTIKSADLILVINNGNIIEQGTHEELIKQDGFYKDLYNSQFADKEDTNINLFTS</sequence>
<dbReference type="Pfam" id="PF00005">
    <property type="entry name" value="ABC_tran"/>
    <property type="match status" value="1"/>
</dbReference>
<dbReference type="InterPro" id="IPR011527">
    <property type="entry name" value="ABC1_TM_dom"/>
</dbReference>
<dbReference type="EMBL" id="ASRV01000167">
    <property type="protein sequence ID" value="EOR21051.1"/>
    <property type="molecule type" value="Genomic_DNA"/>
</dbReference>
<protein>
    <submittedName>
        <fullName evidence="12">ABC transporter</fullName>
    </submittedName>
</protein>
<evidence type="ECO:0000259" key="11">
    <source>
        <dbReference type="PROSITE" id="PS50929"/>
    </source>
</evidence>
<dbReference type="Pfam" id="PF00664">
    <property type="entry name" value="ABC_membrane"/>
    <property type="match status" value="1"/>
</dbReference>
<dbReference type="GO" id="GO:0005886">
    <property type="term" value="C:plasma membrane"/>
    <property type="evidence" value="ECO:0007669"/>
    <property type="project" value="UniProtKB-SubCell"/>
</dbReference>
<keyword evidence="2" id="KW-0813">Transport</keyword>
<dbReference type="InterPro" id="IPR003439">
    <property type="entry name" value="ABC_transporter-like_ATP-bd"/>
</dbReference>
<evidence type="ECO:0000256" key="9">
    <source>
        <dbReference type="SAM" id="Phobius"/>
    </source>
</evidence>
<feature type="transmembrane region" description="Helical" evidence="9">
    <location>
        <begin position="20"/>
        <end position="39"/>
    </location>
</feature>
<feature type="transmembrane region" description="Helical" evidence="9">
    <location>
        <begin position="150"/>
        <end position="168"/>
    </location>
</feature>
<dbReference type="PROSITE" id="PS00211">
    <property type="entry name" value="ABC_TRANSPORTER_1"/>
    <property type="match status" value="1"/>
</dbReference>
<dbReference type="PROSITE" id="PS50929">
    <property type="entry name" value="ABC_TM1F"/>
    <property type="match status" value="1"/>
</dbReference>
<evidence type="ECO:0000313" key="13">
    <source>
        <dbReference type="Proteomes" id="UP000013988"/>
    </source>
</evidence>
<dbReference type="FunFam" id="1.20.1560.10:FF:000011">
    <property type="entry name" value="Multidrug ABC transporter ATP-binding protein"/>
    <property type="match status" value="1"/>
</dbReference>
<evidence type="ECO:0000256" key="2">
    <source>
        <dbReference type="ARBA" id="ARBA00022448"/>
    </source>
</evidence>
<evidence type="ECO:0000256" key="6">
    <source>
        <dbReference type="ARBA" id="ARBA00022840"/>
    </source>
</evidence>
<dbReference type="RefSeq" id="WP_016208225.1">
    <property type="nucleotide sequence ID" value="NZ_ASRV01000167.1"/>
</dbReference>
<dbReference type="SMART" id="SM00382">
    <property type="entry name" value="AAA"/>
    <property type="match status" value="1"/>
</dbReference>
<dbReference type="SUPFAM" id="SSF90123">
    <property type="entry name" value="ABC transporter transmembrane region"/>
    <property type="match status" value="1"/>
</dbReference>
<feature type="transmembrane region" description="Helical" evidence="9">
    <location>
        <begin position="174"/>
        <end position="193"/>
    </location>
</feature>
<evidence type="ECO:0000256" key="3">
    <source>
        <dbReference type="ARBA" id="ARBA00022475"/>
    </source>
</evidence>
<dbReference type="PANTHER" id="PTHR43394:SF1">
    <property type="entry name" value="ATP-BINDING CASSETTE SUB-FAMILY B MEMBER 10, MITOCHONDRIAL"/>
    <property type="match status" value="1"/>
</dbReference>
<feature type="domain" description="ABC transmembrane type-1" evidence="11">
    <location>
        <begin position="23"/>
        <end position="317"/>
    </location>
</feature>
<comment type="subcellular location">
    <subcellularLocation>
        <location evidence="1">Cell membrane</location>
        <topology evidence="1">Multi-pass membrane protein</topology>
    </subcellularLocation>
</comment>
<evidence type="ECO:0000259" key="10">
    <source>
        <dbReference type="PROSITE" id="PS50893"/>
    </source>
</evidence>
<dbReference type="CDD" id="cd18547">
    <property type="entry name" value="ABC_6TM_Tm288_like"/>
    <property type="match status" value="1"/>
</dbReference>
<dbReference type="AlphaFoldDB" id="R9C1F4"/>
<evidence type="ECO:0000313" key="12">
    <source>
        <dbReference type="EMBL" id="EOR21051.1"/>
    </source>
</evidence>
<keyword evidence="13" id="KW-1185">Reference proteome</keyword>
<reference evidence="12 13" key="1">
    <citation type="submission" date="2013-03" db="EMBL/GenBank/DDBJ databases">
        <title>Whole genome shotgun sequencing of Clostridium sartagoforme AAU1.</title>
        <authorList>
            <person name="Joshi C.G."/>
            <person name="Duggirala S.M."/>
            <person name="Nathani N.M."/>
            <person name="Bhatt V.D."/>
            <person name="Patel A.K."/>
            <person name="Pandya P.R."/>
            <person name="KaPatel J.A."/>
        </authorList>
    </citation>
    <scope>NUCLEOTIDE SEQUENCE [LARGE SCALE GENOMIC DNA]</scope>
    <source>
        <strain evidence="12 13">AAU1</strain>
    </source>
</reference>
<dbReference type="Gene3D" id="3.40.50.300">
    <property type="entry name" value="P-loop containing nucleotide triphosphate hydrolases"/>
    <property type="match status" value="1"/>
</dbReference>
<feature type="transmembrane region" description="Helical" evidence="9">
    <location>
        <begin position="70"/>
        <end position="96"/>
    </location>
</feature>